<reference evidence="5 6" key="1">
    <citation type="submission" date="2024-02" db="EMBL/GenBank/DDBJ databases">
        <title>A novel Gemmatimonadota bacterium.</title>
        <authorList>
            <person name="Du Z.-J."/>
            <person name="Ye Y.-Q."/>
        </authorList>
    </citation>
    <scope>NUCLEOTIDE SEQUENCE [LARGE SCALE GENOMIC DNA]</scope>
    <source>
        <strain evidence="5 6">DH-20</strain>
    </source>
</reference>
<evidence type="ECO:0000256" key="4">
    <source>
        <dbReference type="ARBA" id="ARBA00051722"/>
    </source>
</evidence>
<dbReference type="PIRSF" id="PIRSF016557">
    <property type="entry name" value="Caps_synth_CpsB"/>
    <property type="match status" value="1"/>
</dbReference>
<evidence type="ECO:0000313" key="5">
    <source>
        <dbReference type="EMBL" id="MEK9502299.1"/>
    </source>
</evidence>
<gene>
    <name evidence="5" type="ORF">WI372_15000</name>
</gene>
<dbReference type="EC" id="3.1.3.48" evidence="2"/>
<dbReference type="PANTHER" id="PTHR39181">
    <property type="entry name" value="TYROSINE-PROTEIN PHOSPHATASE YWQE"/>
    <property type="match status" value="1"/>
</dbReference>
<name>A0ABU9EC86_9BACT</name>
<comment type="caution">
    <text evidence="5">The sequence shown here is derived from an EMBL/GenBank/DDBJ whole genome shotgun (WGS) entry which is preliminary data.</text>
</comment>
<dbReference type="SUPFAM" id="SSF89550">
    <property type="entry name" value="PHP domain-like"/>
    <property type="match status" value="1"/>
</dbReference>
<keyword evidence="3 5" id="KW-0378">Hydrolase</keyword>
<dbReference type="Gene3D" id="3.20.20.140">
    <property type="entry name" value="Metal-dependent hydrolases"/>
    <property type="match status" value="1"/>
</dbReference>
<comment type="catalytic activity">
    <reaction evidence="4">
        <text>O-phospho-L-tyrosyl-[protein] + H2O = L-tyrosyl-[protein] + phosphate</text>
        <dbReference type="Rhea" id="RHEA:10684"/>
        <dbReference type="Rhea" id="RHEA-COMP:10136"/>
        <dbReference type="Rhea" id="RHEA-COMP:20101"/>
        <dbReference type="ChEBI" id="CHEBI:15377"/>
        <dbReference type="ChEBI" id="CHEBI:43474"/>
        <dbReference type="ChEBI" id="CHEBI:46858"/>
        <dbReference type="ChEBI" id="CHEBI:61978"/>
        <dbReference type="EC" id="3.1.3.48"/>
    </reaction>
</comment>
<dbReference type="InterPro" id="IPR016195">
    <property type="entry name" value="Pol/histidinol_Pase-like"/>
</dbReference>
<evidence type="ECO:0000256" key="3">
    <source>
        <dbReference type="ARBA" id="ARBA00022801"/>
    </source>
</evidence>
<dbReference type="RefSeq" id="WP_405274389.1">
    <property type="nucleotide sequence ID" value="NZ_JBBHLI010000010.1"/>
</dbReference>
<evidence type="ECO:0000256" key="2">
    <source>
        <dbReference type="ARBA" id="ARBA00013064"/>
    </source>
</evidence>
<dbReference type="PANTHER" id="PTHR39181:SF1">
    <property type="entry name" value="TYROSINE-PROTEIN PHOSPHATASE YWQE"/>
    <property type="match status" value="1"/>
</dbReference>
<dbReference type="Proteomes" id="UP001484239">
    <property type="component" value="Unassembled WGS sequence"/>
</dbReference>
<dbReference type="EMBL" id="JBBHLI010000010">
    <property type="protein sequence ID" value="MEK9502299.1"/>
    <property type="molecule type" value="Genomic_DNA"/>
</dbReference>
<evidence type="ECO:0000313" key="6">
    <source>
        <dbReference type="Proteomes" id="UP001484239"/>
    </source>
</evidence>
<evidence type="ECO:0000256" key="1">
    <source>
        <dbReference type="ARBA" id="ARBA00005750"/>
    </source>
</evidence>
<comment type="similarity">
    <text evidence="1">Belongs to the metallo-dependent hydrolases superfamily. CpsB/CapC family.</text>
</comment>
<sequence length="267" mass="29922">MIDLHSHLVPDVDDGARGVDGARAAVSRMVEAGVQRIVTTPHFDASLVRDPERCEARMDEMDRGFTALLEAVAEDHPDLALGRGHEVMLDDPFPDLSDPRLRLGGTRFVLVEWPRLRIPPSTPEAIARIREQGWVPLIAHPERYEAIGRNFGLVSAWRRAGACLQMNHGSLLGRYGDEARTVARRLLEGGWVDVLSSDFHARPHLPTFVPEIREWFAERELTEAFEILTEVNPARILSDEHPDAVPSVTLERGLWDRITGFLRPGDA</sequence>
<dbReference type="InterPro" id="IPR016667">
    <property type="entry name" value="Caps_polysacc_synth_CpsB/CapC"/>
</dbReference>
<accession>A0ABU9EC86</accession>
<proteinExistence type="inferred from homology"/>
<organism evidence="5 6">
    <name type="scientific">Gaopeijia maritima</name>
    <dbReference type="NCBI Taxonomy" id="3119007"/>
    <lineage>
        <taxon>Bacteria</taxon>
        <taxon>Pseudomonadati</taxon>
        <taxon>Gemmatimonadota</taxon>
        <taxon>Longimicrobiia</taxon>
        <taxon>Gaopeijiales</taxon>
        <taxon>Gaopeijiaceae</taxon>
        <taxon>Gaopeijia</taxon>
    </lineage>
</organism>
<keyword evidence="6" id="KW-1185">Reference proteome</keyword>
<protein>
    <recommendedName>
        <fullName evidence="2">protein-tyrosine-phosphatase</fullName>
        <ecNumber evidence="2">3.1.3.48</ecNumber>
    </recommendedName>
</protein>
<dbReference type="Pfam" id="PF19567">
    <property type="entry name" value="CpsB_CapC"/>
    <property type="match status" value="1"/>
</dbReference>
<dbReference type="GO" id="GO:0004725">
    <property type="term" value="F:protein tyrosine phosphatase activity"/>
    <property type="evidence" value="ECO:0007669"/>
    <property type="project" value="UniProtKB-EC"/>
</dbReference>